<dbReference type="PANTHER" id="PTHR15020">
    <property type="entry name" value="FLAVIN REDUCTASE-RELATED"/>
    <property type="match status" value="1"/>
</dbReference>
<reference evidence="2 3" key="1">
    <citation type="journal article" date="2022" name="Int. J. Syst. Evol. Microbiol.">
        <title>Pseudocitrobacter corydidari sp. nov., isolated from the Asian emerald cockroach Corydidarum magnifica.</title>
        <authorList>
            <person name="Guzman J."/>
            <person name="Poehlein A."/>
            <person name="Glaeser S.P."/>
            <person name="Schwengers O."/>
            <person name="Blom J."/>
            <person name="Hollensteiner J."/>
            <person name="Kampfer P."/>
            <person name="Vilcinskas A."/>
        </authorList>
    </citation>
    <scope>NUCLEOTIDE SEQUENCE [LARGE SCALE GENOMIC DNA]</scope>
    <source>
        <strain evidence="2">G163CM</strain>
    </source>
</reference>
<organism evidence="2 3">
    <name type="scientific">Pseudocitrobacter corydidari</name>
    <dbReference type="NCBI Taxonomy" id="2891570"/>
    <lineage>
        <taxon>Bacteria</taxon>
        <taxon>Pseudomonadati</taxon>
        <taxon>Pseudomonadota</taxon>
        <taxon>Gammaproteobacteria</taxon>
        <taxon>Enterobacterales</taxon>
        <taxon>Enterobacteriaceae</taxon>
        <taxon>Pseudocitrobacter</taxon>
    </lineage>
</organism>
<dbReference type="RefSeq" id="WP_231825087.1">
    <property type="nucleotide sequence ID" value="NZ_CP087880.1"/>
</dbReference>
<dbReference type="Proteomes" id="UP001199659">
    <property type="component" value="Chromosome"/>
</dbReference>
<dbReference type="EMBL" id="CP087880">
    <property type="protein sequence ID" value="UGS41629.1"/>
    <property type="molecule type" value="Genomic_DNA"/>
</dbReference>
<dbReference type="Pfam" id="PF13460">
    <property type="entry name" value="NAD_binding_10"/>
    <property type="match status" value="1"/>
</dbReference>
<keyword evidence="3" id="KW-1185">Reference proteome</keyword>
<proteinExistence type="predicted"/>
<name>A0ABY3S6B0_9ENTR</name>
<feature type="domain" description="NAD(P)-binding" evidence="1">
    <location>
        <begin position="13"/>
        <end position="188"/>
    </location>
</feature>
<sequence length="209" mass="22415">MSPWLIFGAGGSGVGALMLDHALNERRPVYAVVRKPDVAERLTQQGVTVFTGDACNTELVTLACEAAGADATILSSMGGTQEYLAHRTVIDTAEKAGLSRMVLVTSLGCGDSWRWLSPRAKAAFGQSVREKSLAESWLQTSTLDYAILRPGGLLTGDATGNAQRFQNREVHGFVMRADVAAHAAELANTSELHQQIYSLVDPELKPTRS</sequence>
<dbReference type="CDD" id="cd05243">
    <property type="entry name" value="SDR_a5"/>
    <property type="match status" value="1"/>
</dbReference>
<accession>A0ABY3S6B0</accession>
<dbReference type="InterPro" id="IPR036291">
    <property type="entry name" value="NAD(P)-bd_dom_sf"/>
</dbReference>
<evidence type="ECO:0000259" key="1">
    <source>
        <dbReference type="Pfam" id="PF13460"/>
    </source>
</evidence>
<dbReference type="Gene3D" id="3.40.50.720">
    <property type="entry name" value="NAD(P)-binding Rossmann-like Domain"/>
    <property type="match status" value="1"/>
</dbReference>
<gene>
    <name evidence="2" type="ORF">G163CM_23460</name>
</gene>
<evidence type="ECO:0000313" key="3">
    <source>
        <dbReference type="Proteomes" id="UP001199659"/>
    </source>
</evidence>
<protein>
    <recommendedName>
        <fullName evidence="1">NAD(P)-binding domain-containing protein</fullName>
    </recommendedName>
</protein>
<dbReference type="InterPro" id="IPR016040">
    <property type="entry name" value="NAD(P)-bd_dom"/>
</dbReference>
<dbReference type="SUPFAM" id="SSF51735">
    <property type="entry name" value="NAD(P)-binding Rossmann-fold domains"/>
    <property type="match status" value="1"/>
</dbReference>
<evidence type="ECO:0000313" key="2">
    <source>
        <dbReference type="EMBL" id="UGS41629.1"/>
    </source>
</evidence>
<dbReference type="PANTHER" id="PTHR15020:SF50">
    <property type="entry name" value="UPF0659 PROTEIN YMR090W"/>
    <property type="match status" value="1"/>
</dbReference>